<protein>
    <submittedName>
        <fullName evidence="1">Uncharacterized protein</fullName>
    </submittedName>
</protein>
<dbReference type="AlphaFoldDB" id="A0A517TZ33"/>
<evidence type="ECO:0000313" key="2">
    <source>
        <dbReference type="Proteomes" id="UP000317909"/>
    </source>
</evidence>
<keyword evidence="2" id="KW-1185">Reference proteome</keyword>
<dbReference type="Gene3D" id="2.60.120.380">
    <property type="match status" value="1"/>
</dbReference>
<organism evidence="1 2">
    <name type="scientific">Lacipirellula limnantheis</name>
    <dbReference type="NCBI Taxonomy" id="2528024"/>
    <lineage>
        <taxon>Bacteria</taxon>
        <taxon>Pseudomonadati</taxon>
        <taxon>Planctomycetota</taxon>
        <taxon>Planctomycetia</taxon>
        <taxon>Pirellulales</taxon>
        <taxon>Lacipirellulaceae</taxon>
        <taxon>Lacipirellula</taxon>
    </lineage>
</organism>
<proteinExistence type="predicted"/>
<gene>
    <name evidence="1" type="ORF">I41_28230</name>
</gene>
<sequence>MSVTPLTAAEFGTPSKTDPGFVSAAAIPPLSSLPGAPAKIYLDFNGHFQATPAISTFPPNLASPAFTVDGEATNPSARNDAIRDIWARVAEDYAPFNVNVTTVDPGDFSHASHNLRVVVTGESPTSPDEGGLAMKGSFAVETLENVVYVFTRVRHDSLEETPGSLRELPFIGKVASHEAGHAFGLDEQALWQNGQLVEEFHPGLGTKGPIMGNPRATTRTIWWRGQDKVGQVQDDMAIIASATNGFGFRPDEMGSSFANPQTLTNYDPVFGALTGSGVISTTSDVDVFRFDWSGGFATIRLDIGTLGQRDTANLDPKLELYRQNSDIATISPAPSRTDQLATLVKQASPGSGQISMDIPAGVYFVKVGSQGAYGDVGQYVVNVLDRNGPRIDAASIATVSAGVTSVLVTFNKDIDAATFTTADVTATGANLLSVAATNSPRAFLVTVTPTASTGAWSFTVGPNIKDRYGNLMDQNSDRQLGKTNDVFIFNNLVASELSAGGISTITKKSRLSPRLVDLAFATR</sequence>
<dbReference type="Proteomes" id="UP000317909">
    <property type="component" value="Chromosome"/>
</dbReference>
<reference evidence="1 2" key="1">
    <citation type="submission" date="2019-02" db="EMBL/GenBank/DDBJ databases">
        <title>Deep-cultivation of Planctomycetes and their phenomic and genomic characterization uncovers novel biology.</title>
        <authorList>
            <person name="Wiegand S."/>
            <person name="Jogler M."/>
            <person name="Boedeker C."/>
            <person name="Pinto D."/>
            <person name="Vollmers J."/>
            <person name="Rivas-Marin E."/>
            <person name="Kohn T."/>
            <person name="Peeters S.H."/>
            <person name="Heuer A."/>
            <person name="Rast P."/>
            <person name="Oberbeckmann S."/>
            <person name="Bunk B."/>
            <person name="Jeske O."/>
            <person name="Meyerdierks A."/>
            <person name="Storesund J.E."/>
            <person name="Kallscheuer N."/>
            <person name="Luecker S."/>
            <person name="Lage O.M."/>
            <person name="Pohl T."/>
            <person name="Merkel B.J."/>
            <person name="Hornburger P."/>
            <person name="Mueller R.-W."/>
            <person name="Bruemmer F."/>
            <person name="Labrenz M."/>
            <person name="Spormann A.M."/>
            <person name="Op den Camp H."/>
            <person name="Overmann J."/>
            <person name="Amann R."/>
            <person name="Jetten M.S.M."/>
            <person name="Mascher T."/>
            <person name="Medema M.H."/>
            <person name="Devos D.P."/>
            <person name="Kaster A.-K."/>
            <person name="Ovreas L."/>
            <person name="Rohde M."/>
            <person name="Galperin M.Y."/>
            <person name="Jogler C."/>
        </authorList>
    </citation>
    <scope>NUCLEOTIDE SEQUENCE [LARGE SCALE GENOMIC DNA]</scope>
    <source>
        <strain evidence="1 2">I41</strain>
    </source>
</reference>
<evidence type="ECO:0000313" key="1">
    <source>
        <dbReference type="EMBL" id="QDT73634.1"/>
    </source>
</evidence>
<name>A0A517TZ33_9BACT</name>
<accession>A0A517TZ33</accession>
<dbReference type="EMBL" id="CP036339">
    <property type="protein sequence ID" value="QDT73634.1"/>
    <property type="molecule type" value="Genomic_DNA"/>
</dbReference>
<dbReference type="KEGG" id="llh:I41_28230"/>